<evidence type="ECO:0000313" key="17">
    <source>
        <dbReference type="EMBL" id="KDE38707.1"/>
    </source>
</evidence>
<dbReference type="PROSITE" id="PS50109">
    <property type="entry name" value="HIS_KIN"/>
    <property type="match status" value="1"/>
</dbReference>
<comment type="subcellular location">
    <subcellularLocation>
        <location evidence="2">Membrane</location>
        <topology evidence="2">Multi-pass membrane protein</topology>
    </subcellularLocation>
</comment>
<comment type="caution">
    <text evidence="17">The sequence shown here is derived from an EMBL/GenBank/DDBJ whole genome shotgun (WGS) entry which is preliminary data.</text>
</comment>
<dbReference type="SMART" id="SM00388">
    <property type="entry name" value="HisKA"/>
    <property type="match status" value="1"/>
</dbReference>
<dbReference type="InterPro" id="IPR003661">
    <property type="entry name" value="HisK_dim/P_dom"/>
</dbReference>
<dbReference type="GO" id="GO:0000155">
    <property type="term" value="F:phosphorelay sensor kinase activity"/>
    <property type="evidence" value="ECO:0007669"/>
    <property type="project" value="InterPro"/>
</dbReference>
<dbReference type="SMART" id="SM00387">
    <property type="entry name" value="HATPase_c"/>
    <property type="match status" value="1"/>
</dbReference>
<evidence type="ECO:0000256" key="8">
    <source>
        <dbReference type="ARBA" id="ARBA00022741"/>
    </source>
</evidence>
<gene>
    <name evidence="17" type="ORF">ADINL_2802</name>
</gene>
<dbReference type="RefSeq" id="WP_036549431.1">
    <property type="nucleotide sequence ID" value="NZ_JMSZ01000040.1"/>
</dbReference>
<evidence type="ECO:0000256" key="3">
    <source>
        <dbReference type="ARBA" id="ARBA00006434"/>
    </source>
</evidence>
<dbReference type="InterPro" id="IPR005467">
    <property type="entry name" value="His_kinase_dom"/>
</dbReference>
<dbReference type="Proteomes" id="UP000027318">
    <property type="component" value="Unassembled WGS sequence"/>
</dbReference>
<feature type="transmembrane region" description="Helical" evidence="14">
    <location>
        <begin position="463"/>
        <end position="485"/>
    </location>
</feature>
<evidence type="ECO:0000313" key="18">
    <source>
        <dbReference type="Proteomes" id="UP000027318"/>
    </source>
</evidence>
<keyword evidence="10" id="KW-0067">ATP-binding</keyword>
<dbReference type="GO" id="GO:0016020">
    <property type="term" value="C:membrane"/>
    <property type="evidence" value="ECO:0007669"/>
    <property type="project" value="UniProtKB-SubCell"/>
</dbReference>
<dbReference type="InterPro" id="IPR036097">
    <property type="entry name" value="HisK_dim/P_sf"/>
</dbReference>
<dbReference type="CDD" id="cd00130">
    <property type="entry name" value="PAS"/>
    <property type="match status" value="1"/>
</dbReference>
<feature type="domain" description="Histidine kinase" evidence="15">
    <location>
        <begin position="750"/>
        <end position="965"/>
    </location>
</feature>
<dbReference type="STRING" id="267850.ADINL_2802"/>
<feature type="transmembrane region" description="Helical" evidence="14">
    <location>
        <begin position="239"/>
        <end position="260"/>
    </location>
</feature>
<feature type="transmembrane region" description="Helical" evidence="14">
    <location>
        <begin position="115"/>
        <end position="138"/>
    </location>
</feature>
<feature type="transmembrane region" description="Helical" evidence="14">
    <location>
        <begin position="272"/>
        <end position="296"/>
    </location>
</feature>
<dbReference type="OrthoDB" id="9764438at2"/>
<dbReference type="InterPro" id="IPR036890">
    <property type="entry name" value="HATPase_C_sf"/>
</dbReference>
<keyword evidence="8" id="KW-0547">Nucleotide-binding</keyword>
<dbReference type="CDD" id="cd00082">
    <property type="entry name" value="HisKA"/>
    <property type="match status" value="1"/>
</dbReference>
<feature type="transmembrane region" description="Helical" evidence="14">
    <location>
        <begin position="364"/>
        <end position="390"/>
    </location>
</feature>
<feature type="transmembrane region" description="Helical" evidence="14">
    <location>
        <begin position="46"/>
        <end position="67"/>
    </location>
</feature>
<dbReference type="GO" id="GO:0022857">
    <property type="term" value="F:transmembrane transporter activity"/>
    <property type="evidence" value="ECO:0007669"/>
    <property type="project" value="InterPro"/>
</dbReference>
<protein>
    <recommendedName>
        <fullName evidence="4">histidine kinase</fullName>
        <ecNumber evidence="4">2.7.13.3</ecNumber>
    </recommendedName>
</protein>
<dbReference type="SMART" id="SM00091">
    <property type="entry name" value="PAS"/>
    <property type="match status" value="1"/>
</dbReference>
<dbReference type="SUPFAM" id="SSF47384">
    <property type="entry name" value="Homodimeric domain of signal transducing histidine kinase"/>
    <property type="match status" value="1"/>
</dbReference>
<feature type="transmembrane region" description="Helical" evidence="14">
    <location>
        <begin position="183"/>
        <end position="210"/>
    </location>
</feature>
<dbReference type="InterPro" id="IPR001734">
    <property type="entry name" value="Na/solute_symporter"/>
</dbReference>
<reference evidence="17 18" key="1">
    <citation type="journal article" date="2005" name="Int. J. Syst. Evol. Microbiol.">
        <title>Nitrincola lacisaponensis gen. nov., sp. nov., a novel alkaliphilic bacterium isolated from an alkaline, saline lake.</title>
        <authorList>
            <person name="Dimitriu P.A."/>
            <person name="Shukla S.K."/>
            <person name="Conradt J."/>
            <person name="Marquez M.C."/>
            <person name="Ventosa A."/>
            <person name="Maglia A."/>
            <person name="Peyton B.M."/>
            <person name="Pinkart H.C."/>
            <person name="Mormile M.R."/>
        </authorList>
    </citation>
    <scope>NUCLEOTIDE SEQUENCE [LARGE SCALE GENOMIC DNA]</scope>
    <source>
        <strain evidence="17 18">4CA</strain>
    </source>
</reference>
<evidence type="ECO:0000259" key="15">
    <source>
        <dbReference type="PROSITE" id="PS50109"/>
    </source>
</evidence>
<keyword evidence="9" id="KW-0418">Kinase</keyword>
<feature type="domain" description="PAS" evidence="16">
    <location>
        <begin position="621"/>
        <end position="665"/>
    </location>
</feature>
<feature type="transmembrane region" description="Helical" evidence="14">
    <location>
        <begin position="396"/>
        <end position="420"/>
    </location>
</feature>
<evidence type="ECO:0000256" key="2">
    <source>
        <dbReference type="ARBA" id="ARBA00004141"/>
    </source>
</evidence>
<dbReference type="EMBL" id="JMSZ01000040">
    <property type="protein sequence ID" value="KDE38707.1"/>
    <property type="molecule type" value="Genomic_DNA"/>
</dbReference>
<dbReference type="Gene3D" id="1.20.1730.10">
    <property type="entry name" value="Sodium/glucose cotransporter"/>
    <property type="match status" value="1"/>
</dbReference>
<dbReference type="Pfam" id="PF00512">
    <property type="entry name" value="HisKA"/>
    <property type="match status" value="1"/>
</dbReference>
<evidence type="ECO:0000259" key="16">
    <source>
        <dbReference type="PROSITE" id="PS50112"/>
    </source>
</evidence>
<dbReference type="GO" id="GO:0005524">
    <property type="term" value="F:ATP binding"/>
    <property type="evidence" value="ECO:0007669"/>
    <property type="project" value="UniProtKB-KW"/>
</dbReference>
<accession>A0A063Y2E6</accession>
<evidence type="ECO:0000256" key="1">
    <source>
        <dbReference type="ARBA" id="ARBA00000085"/>
    </source>
</evidence>
<evidence type="ECO:0000256" key="6">
    <source>
        <dbReference type="ARBA" id="ARBA00022679"/>
    </source>
</evidence>
<feature type="transmembrane region" description="Helical" evidence="14">
    <location>
        <begin position="6"/>
        <end position="25"/>
    </location>
</feature>
<evidence type="ECO:0000256" key="12">
    <source>
        <dbReference type="ARBA" id="ARBA00023012"/>
    </source>
</evidence>
<keyword evidence="6" id="KW-0808">Transferase</keyword>
<evidence type="ECO:0000256" key="4">
    <source>
        <dbReference type="ARBA" id="ARBA00012438"/>
    </source>
</evidence>
<feature type="transmembrane region" description="Helical" evidence="14">
    <location>
        <begin position="73"/>
        <end position="94"/>
    </location>
</feature>
<dbReference type="PRINTS" id="PR00344">
    <property type="entry name" value="BCTRLSENSOR"/>
</dbReference>
<dbReference type="AlphaFoldDB" id="A0A063Y2E6"/>
<keyword evidence="13 14" id="KW-0472">Membrane</keyword>
<comment type="similarity">
    <text evidence="3">Belongs to the sodium:solute symporter (SSF) (TC 2.A.21) family.</text>
</comment>
<keyword evidence="11 14" id="KW-1133">Transmembrane helix</keyword>
<proteinExistence type="inferred from homology"/>
<evidence type="ECO:0000256" key="13">
    <source>
        <dbReference type="ARBA" id="ARBA00023136"/>
    </source>
</evidence>
<feature type="transmembrane region" description="Helical" evidence="14">
    <location>
        <begin position="319"/>
        <end position="343"/>
    </location>
</feature>
<dbReference type="InterPro" id="IPR013656">
    <property type="entry name" value="PAS_4"/>
</dbReference>
<dbReference type="PROSITE" id="PS50283">
    <property type="entry name" value="NA_SOLUT_SYMP_3"/>
    <property type="match status" value="1"/>
</dbReference>
<evidence type="ECO:0000256" key="5">
    <source>
        <dbReference type="ARBA" id="ARBA00022553"/>
    </source>
</evidence>
<feature type="transmembrane region" description="Helical" evidence="14">
    <location>
        <begin position="427"/>
        <end position="448"/>
    </location>
</feature>
<dbReference type="Pfam" id="PF02518">
    <property type="entry name" value="HATPase_c"/>
    <property type="match status" value="1"/>
</dbReference>
<keyword evidence="18" id="KW-1185">Reference proteome</keyword>
<keyword evidence="5" id="KW-0597">Phosphoprotein</keyword>
<dbReference type="InterPro" id="IPR038377">
    <property type="entry name" value="Na/Glc_symporter_sf"/>
</dbReference>
<dbReference type="InterPro" id="IPR003594">
    <property type="entry name" value="HATPase_dom"/>
</dbReference>
<dbReference type="PANTHER" id="PTHR43065:SF10">
    <property type="entry name" value="PEROXIDE STRESS-ACTIVATED HISTIDINE KINASE MAK3"/>
    <property type="match status" value="1"/>
</dbReference>
<dbReference type="InterPro" id="IPR000014">
    <property type="entry name" value="PAS"/>
</dbReference>
<sequence length="976" mass="108899">MTLNLSALLLIGVSYLLLLFATAYATERGWIPAQIIRHPLTHVLSLAVYASAWTFYGAFSIATEAGFTFLASYLGATATFVLAPLILLPILRIARSHQLSSLADLFAFRYQSARTGSFITLLVLIISMPLIAIQIQAFSDSLSHFDERVSSHHVAIIFCLIISVFSMLFGARQPSIRSRHDGLMVAIALESVVKISALLMMAAVIVFSLFESPTALTQWLSDHPEQLQRLQALPSGNNWQILLLAFFAAAFITPHMFHLMFSENASERSLRLASWVMPLLLLLMAICLPVLLWGAVRLDVAQPADFLLIRLGQALQQDWFVIAAFLGGLSASSGAIIVANVALASMLQNHVLLPLIKLPDTDRFYSWLLWMRRSLILLVMIGSYLVYLFVGNRFPLAQLGLITFIGFLQFLPGLLATLYWQKASRSGFLLGLCGGMAIWFLAILAPLLSTQLEVISPALLDQWYWWAIISLTINILLLVFGSWLVKPSAEEEEMAVACVLNALPRPQSNFNPDNDSIEDLLFRLSTRLGATSAQREIERALQLLDLPMTNKLRPLDLLRLRNILENNLSGILGPAEATALLRPQPLSSGNAFRGREIHLLEEQLESYSERLSGLAAELDKIRRYHRSTLQHLPIGVCTLNERQHILFWNQAMVDYTGILPEAVLGLKPQELPQPWAQLLSHFSQQNTTYQPAIRVELEEQQAWFSLHKTDLEDGQQGRIILIEDETEHKLLANRLAHSERLTSIGRFAAGVAHEIGNPVTGIACLAQNLKLETEQPEVLETGEAILEQTQRISRIVQSLIRFAHTGQTENIDHLSAISLNRCIEEAVDLMRFDETRRSVRILTQLQPDLWCTGDYQLLLQVFVNLLNNACDASPDQGKIEISAQIEESWVEVQIVDEGSGISAENQERIFEPFFTTKEPGKGTGLGLALVYNIITEHCGNIEFISPADKKQKKGTQVIIQLPVWTEHDSPSGQGLE</sequence>
<dbReference type="Gene3D" id="1.10.287.130">
    <property type="match status" value="1"/>
</dbReference>
<dbReference type="PROSITE" id="PS50112">
    <property type="entry name" value="PAS"/>
    <property type="match status" value="1"/>
</dbReference>
<evidence type="ECO:0000256" key="11">
    <source>
        <dbReference type="ARBA" id="ARBA00022989"/>
    </source>
</evidence>
<evidence type="ECO:0000256" key="9">
    <source>
        <dbReference type="ARBA" id="ARBA00022777"/>
    </source>
</evidence>
<dbReference type="SUPFAM" id="SSF55874">
    <property type="entry name" value="ATPase domain of HSP90 chaperone/DNA topoisomerase II/histidine kinase"/>
    <property type="match status" value="1"/>
</dbReference>
<comment type="catalytic activity">
    <reaction evidence="1">
        <text>ATP + protein L-histidine = ADP + protein N-phospho-L-histidine.</text>
        <dbReference type="EC" id="2.7.13.3"/>
    </reaction>
</comment>
<dbReference type="SUPFAM" id="SSF55785">
    <property type="entry name" value="PYP-like sensor domain (PAS domain)"/>
    <property type="match status" value="1"/>
</dbReference>
<dbReference type="Pfam" id="PF08448">
    <property type="entry name" value="PAS_4"/>
    <property type="match status" value="1"/>
</dbReference>
<dbReference type="PANTHER" id="PTHR43065">
    <property type="entry name" value="SENSOR HISTIDINE KINASE"/>
    <property type="match status" value="1"/>
</dbReference>
<dbReference type="EC" id="2.7.13.3" evidence="4"/>
<dbReference type="Gene3D" id="3.30.565.10">
    <property type="entry name" value="Histidine kinase-like ATPase, C-terminal domain"/>
    <property type="match status" value="1"/>
</dbReference>
<dbReference type="InterPro" id="IPR004358">
    <property type="entry name" value="Sig_transdc_His_kin-like_C"/>
</dbReference>
<dbReference type="InterPro" id="IPR035965">
    <property type="entry name" value="PAS-like_dom_sf"/>
</dbReference>
<keyword evidence="12" id="KW-0902">Two-component regulatory system</keyword>
<name>A0A063Y2E6_9GAMM</name>
<evidence type="ECO:0000256" key="14">
    <source>
        <dbReference type="SAM" id="Phobius"/>
    </source>
</evidence>
<organism evidence="17 18">
    <name type="scientific">Nitrincola lacisaponensis</name>
    <dbReference type="NCBI Taxonomy" id="267850"/>
    <lineage>
        <taxon>Bacteria</taxon>
        <taxon>Pseudomonadati</taxon>
        <taxon>Pseudomonadota</taxon>
        <taxon>Gammaproteobacteria</taxon>
        <taxon>Oceanospirillales</taxon>
        <taxon>Oceanospirillaceae</taxon>
        <taxon>Nitrincola</taxon>
    </lineage>
</organism>
<feature type="transmembrane region" description="Helical" evidence="14">
    <location>
        <begin position="150"/>
        <end position="171"/>
    </location>
</feature>
<dbReference type="PATRIC" id="fig|267850.7.peg.2755"/>
<dbReference type="Gene3D" id="3.30.450.20">
    <property type="entry name" value="PAS domain"/>
    <property type="match status" value="1"/>
</dbReference>
<evidence type="ECO:0000256" key="10">
    <source>
        <dbReference type="ARBA" id="ARBA00022840"/>
    </source>
</evidence>
<evidence type="ECO:0000256" key="7">
    <source>
        <dbReference type="ARBA" id="ARBA00022692"/>
    </source>
</evidence>
<keyword evidence="7 14" id="KW-0812">Transmembrane</keyword>